<dbReference type="AlphaFoldDB" id="A0A5C0ASH7"/>
<evidence type="ECO:0000256" key="2">
    <source>
        <dbReference type="ARBA" id="ARBA00022448"/>
    </source>
</evidence>
<dbReference type="Gene3D" id="3.40.190.10">
    <property type="entry name" value="Periplasmic binding protein-like II"/>
    <property type="match status" value="1"/>
</dbReference>
<keyword evidence="5" id="KW-0472">Membrane</keyword>
<comment type="similarity">
    <text evidence="1">Belongs to the bacterial solute-binding protein 5 family.</text>
</comment>
<feature type="region of interest" description="Disordered" evidence="4">
    <location>
        <begin position="1"/>
        <end position="25"/>
    </location>
</feature>
<dbReference type="EMBL" id="CP043046">
    <property type="protein sequence ID" value="QEI05219.1"/>
    <property type="molecule type" value="Genomic_DNA"/>
</dbReference>
<dbReference type="PANTHER" id="PTHR30290:SF9">
    <property type="entry name" value="OLIGOPEPTIDE-BINDING PROTEIN APPA"/>
    <property type="match status" value="1"/>
</dbReference>
<dbReference type="PIRSF" id="PIRSF002741">
    <property type="entry name" value="MppA"/>
    <property type="match status" value="1"/>
</dbReference>
<name>A0A5C0ASH7_9BURK</name>
<evidence type="ECO:0000256" key="5">
    <source>
        <dbReference type="SAM" id="Phobius"/>
    </source>
</evidence>
<proteinExistence type="inferred from homology"/>
<keyword evidence="8" id="KW-1185">Reference proteome</keyword>
<dbReference type="InterPro" id="IPR000914">
    <property type="entry name" value="SBP_5_dom"/>
</dbReference>
<feature type="transmembrane region" description="Helical" evidence="5">
    <location>
        <begin position="48"/>
        <end position="69"/>
    </location>
</feature>
<dbReference type="CDD" id="cd08498">
    <property type="entry name" value="PBP2_NikA_DppA_OppA_like_2"/>
    <property type="match status" value="1"/>
</dbReference>
<gene>
    <name evidence="7" type="ORF">FXN63_04740</name>
</gene>
<reference evidence="7 8" key="1">
    <citation type="submission" date="2019-08" db="EMBL/GenBank/DDBJ databases">
        <title>Amphibian skin-associated Pigmentiphaga: genome sequence and occurrence across geography and hosts.</title>
        <authorList>
            <person name="Bletz M.C."/>
            <person name="Bunk B."/>
            <person name="Sproeer C."/>
            <person name="Biwer P."/>
            <person name="Reiter S."/>
            <person name="Rabemananjara F.C.E."/>
            <person name="Schulz S."/>
            <person name="Overmann J."/>
            <person name="Vences M."/>
        </authorList>
    </citation>
    <scope>NUCLEOTIDE SEQUENCE [LARGE SCALE GENOMIC DNA]</scope>
    <source>
        <strain evidence="7 8">Mada1488</strain>
    </source>
</reference>
<keyword evidence="5" id="KW-1133">Transmembrane helix</keyword>
<dbReference type="InterPro" id="IPR039424">
    <property type="entry name" value="SBP_5"/>
</dbReference>
<dbReference type="InterPro" id="IPR030678">
    <property type="entry name" value="Peptide/Ni-bd"/>
</dbReference>
<feature type="domain" description="Solute-binding protein family 5" evidence="6">
    <location>
        <begin position="114"/>
        <end position="491"/>
    </location>
</feature>
<dbReference type="Pfam" id="PF00496">
    <property type="entry name" value="SBP_bac_5"/>
    <property type="match status" value="1"/>
</dbReference>
<dbReference type="SUPFAM" id="SSF53850">
    <property type="entry name" value="Periplasmic binding protein-like II"/>
    <property type="match status" value="1"/>
</dbReference>
<sequence length="575" mass="62982">MIGIGRWGAAKAHLPSTPAPRTGGSVDALADVRADAPRVKPVRTRTGLASCLAILLTSAAVFAATPAAVAETLRWARASDATTLDPHAGNTTANHSLFHQIYEPLLTRERDGSLQPALATAWQMQADPTVWHFTIREGVRFHDGQLLSADDVVFSLERARAASSDMKSWLATVAEISKLDAHTVVVRTHRVNPILPSYLVHIHILNAAWARANHALLPQAPGQASSPFAETHENGTGPYRVVSREPDRRTVLTRFDAYWGRDRFPLGVSDIIWLPISNAATRTSALMAGEIDFLQDVPVQDVSRLEQQPDIRVTRGAENRTVFFGFNVGDKTLRRGDGLSANPLADLRVRQAFNLAIDRASIVRVVMRGMGQPTGLVVPPSVNGYSDALDLVPPPDPAVARTLLAEAGYPAGFQLVMNCPNDRYLNDEAICVAVSGMLARIGVNVTLESRPSAVHFAKVLKRETDFWLYGWSVPTLDSAYMLDALFHSSGKAYGAANLTGYADPAMDARIESLSTADLRYRNAMLHNIWTRANQELVYLPMHTQVLHYATRARFDIPIDPFDIPFIKQVPPPRVP</sequence>
<evidence type="ECO:0000256" key="4">
    <source>
        <dbReference type="SAM" id="MobiDB-lite"/>
    </source>
</evidence>
<evidence type="ECO:0000256" key="1">
    <source>
        <dbReference type="ARBA" id="ARBA00005695"/>
    </source>
</evidence>
<protein>
    <submittedName>
        <fullName evidence="7">ABC transporter substrate-binding protein</fullName>
    </submittedName>
</protein>
<dbReference type="GO" id="GO:1904680">
    <property type="term" value="F:peptide transmembrane transporter activity"/>
    <property type="evidence" value="ECO:0007669"/>
    <property type="project" value="TreeGrafter"/>
</dbReference>
<organism evidence="7 8">
    <name type="scientific">Pigmentiphaga aceris</name>
    <dbReference type="NCBI Taxonomy" id="1940612"/>
    <lineage>
        <taxon>Bacteria</taxon>
        <taxon>Pseudomonadati</taxon>
        <taxon>Pseudomonadota</taxon>
        <taxon>Betaproteobacteria</taxon>
        <taxon>Burkholderiales</taxon>
        <taxon>Alcaligenaceae</taxon>
        <taxon>Pigmentiphaga</taxon>
    </lineage>
</organism>
<evidence type="ECO:0000313" key="8">
    <source>
        <dbReference type="Proteomes" id="UP000325161"/>
    </source>
</evidence>
<dbReference type="KEGG" id="pacr:FXN63_04740"/>
<dbReference type="GO" id="GO:0043190">
    <property type="term" value="C:ATP-binding cassette (ABC) transporter complex"/>
    <property type="evidence" value="ECO:0007669"/>
    <property type="project" value="InterPro"/>
</dbReference>
<evidence type="ECO:0000259" key="6">
    <source>
        <dbReference type="Pfam" id="PF00496"/>
    </source>
</evidence>
<dbReference type="GO" id="GO:0030288">
    <property type="term" value="C:outer membrane-bounded periplasmic space"/>
    <property type="evidence" value="ECO:0007669"/>
    <property type="project" value="UniProtKB-ARBA"/>
</dbReference>
<accession>A0A5C0ASH7</accession>
<dbReference type="RefSeq" id="WP_148813316.1">
    <property type="nucleotide sequence ID" value="NZ_CP043046.1"/>
</dbReference>
<dbReference type="GO" id="GO:0015833">
    <property type="term" value="P:peptide transport"/>
    <property type="evidence" value="ECO:0007669"/>
    <property type="project" value="TreeGrafter"/>
</dbReference>
<dbReference type="Gene3D" id="3.10.105.10">
    <property type="entry name" value="Dipeptide-binding Protein, Domain 3"/>
    <property type="match status" value="1"/>
</dbReference>
<evidence type="ECO:0000313" key="7">
    <source>
        <dbReference type="EMBL" id="QEI05219.1"/>
    </source>
</evidence>
<dbReference type="PANTHER" id="PTHR30290">
    <property type="entry name" value="PERIPLASMIC BINDING COMPONENT OF ABC TRANSPORTER"/>
    <property type="match status" value="1"/>
</dbReference>
<keyword evidence="3" id="KW-0732">Signal</keyword>
<dbReference type="Proteomes" id="UP000325161">
    <property type="component" value="Chromosome"/>
</dbReference>
<keyword evidence="5" id="KW-0812">Transmembrane</keyword>
<keyword evidence="2" id="KW-0813">Transport</keyword>
<evidence type="ECO:0000256" key="3">
    <source>
        <dbReference type="ARBA" id="ARBA00022729"/>
    </source>
</evidence>
<dbReference type="OrthoDB" id="9801799at2"/>